<evidence type="ECO:0000256" key="6">
    <source>
        <dbReference type="ARBA" id="ARBA00047319"/>
    </source>
</evidence>
<organism evidence="10 11">
    <name type="scientific">Diploptera punctata</name>
    <name type="common">Pacific beetle cockroach</name>
    <dbReference type="NCBI Taxonomy" id="6984"/>
    <lineage>
        <taxon>Eukaryota</taxon>
        <taxon>Metazoa</taxon>
        <taxon>Ecdysozoa</taxon>
        <taxon>Arthropoda</taxon>
        <taxon>Hexapoda</taxon>
        <taxon>Insecta</taxon>
        <taxon>Pterygota</taxon>
        <taxon>Neoptera</taxon>
        <taxon>Polyneoptera</taxon>
        <taxon>Dictyoptera</taxon>
        <taxon>Blattodea</taxon>
        <taxon>Blaberoidea</taxon>
        <taxon>Blaberidae</taxon>
        <taxon>Diplopterinae</taxon>
        <taxon>Diploptera</taxon>
    </lineage>
</organism>
<protein>
    <recommendedName>
        <fullName evidence="5">Medium-chain acyl-CoA ligase ACSF2, mitochondrial</fullName>
        <ecNumber evidence="4">6.2.1.2</ecNumber>
    </recommendedName>
</protein>
<dbReference type="Pfam" id="PF00501">
    <property type="entry name" value="AMP-binding"/>
    <property type="match status" value="1"/>
</dbReference>
<comment type="similarity">
    <text evidence="1">Belongs to the ATP-dependent AMP-binding enzyme family.</text>
</comment>
<keyword evidence="2" id="KW-0436">Ligase</keyword>
<dbReference type="InterPro" id="IPR045851">
    <property type="entry name" value="AMP-bd_C_sf"/>
</dbReference>
<sequence length="567" mass="63484">ETGSYKPSYLHNPGVEPLCALTTGQAIDIAAQKWKDRDAVVSLYQGHRYTFSEVRDKADKIAAGLMQLGLKRGDRLGIWGPNSSEWFISRLAAARGGFIAVQLDPAYQSPELQYSLNKVEIKMLIISPSFKTNNCYEIVRAVVPELDKCADAGTELTCEKVPSLKRIIVMSDTQYKGAHRLKDVSDSALPETVKKVREQQVLIQPDDGCCILFSSGTTGTPKGALISHHSIINNSLLCGKRTNMGMKTNMLIITQFCHLSGTAAGIICAILFGSTTVLPCPTFDSVKALEATISERCTHVVGAPSLYVDMMANSKQHDLKVTTLQVAFYGGAPCSEQLALQIKGNFERSNINKPCFGMTETCVTFVARADDTIEQRTQTVGYIADHCEVKVVDKEGRMVPMGTPGELWIRGYGNMLGYWNDDQKTREFLRDDRWAKTGDEFILQEDGYGRIVGRVKECIIRIGDKIFPSEIENFFTQHPDILEAQAFGVPDPKVGEEICVYLRLRGGVVLTEDNIWEFCKDKVSEYRIPKYIRFTKQFQRTSFGKVRKFKLLEELMEELNTQKQTKR</sequence>
<dbReference type="GO" id="GO:0031956">
    <property type="term" value="F:medium-chain fatty acid-CoA ligase activity"/>
    <property type="evidence" value="ECO:0007669"/>
    <property type="project" value="UniProtKB-EC"/>
</dbReference>
<feature type="domain" description="AMP-binding enzyme C-terminal" evidence="9">
    <location>
        <begin position="470"/>
        <end position="545"/>
    </location>
</feature>
<evidence type="ECO:0000256" key="1">
    <source>
        <dbReference type="ARBA" id="ARBA00006432"/>
    </source>
</evidence>
<evidence type="ECO:0000256" key="2">
    <source>
        <dbReference type="ARBA" id="ARBA00022598"/>
    </source>
</evidence>
<dbReference type="PANTHER" id="PTHR43201:SF5">
    <property type="entry name" value="MEDIUM-CHAIN ACYL-COA LIGASE ACSF2, MITOCHONDRIAL"/>
    <property type="match status" value="1"/>
</dbReference>
<evidence type="ECO:0000256" key="4">
    <source>
        <dbReference type="ARBA" id="ARBA00039009"/>
    </source>
</evidence>
<evidence type="ECO:0000256" key="3">
    <source>
        <dbReference type="ARBA" id="ARBA00037247"/>
    </source>
</evidence>
<reference evidence="10" key="1">
    <citation type="journal article" date="2023" name="IScience">
        <title>Live-bearing cockroach genome reveals convergent evolutionary mechanisms linked to viviparity in insects and beyond.</title>
        <authorList>
            <person name="Fouks B."/>
            <person name="Harrison M.C."/>
            <person name="Mikhailova A.A."/>
            <person name="Marchal E."/>
            <person name="English S."/>
            <person name="Carruthers M."/>
            <person name="Jennings E.C."/>
            <person name="Chiamaka E.L."/>
            <person name="Frigard R.A."/>
            <person name="Pippel M."/>
            <person name="Attardo G.M."/>
            <person name="Benoit J.B."/>
            <person name="Bornberg-Bauer E."/>
            <person name="Tobe S.S."/>
        </authorList>
    </citation>
    <scope>NUCLEOTIDE SEQUENCE</scope>
    <source>
        <strain evidence="10">Stay&amp;Tobe</strain>
    </source>
</reference>
<evidence type="ECO:0000256" key="5">
    <source>
        <dbReference type="ARBA" id="ARBA00039638"/>
    </source>
</evidence>
<dbReference type="SUPFAM" id="SSF56801">
    <property type="entry name" value="Acetyl-CoA synthetase-like"/>
    <property type="match status" value="1"/>
</dbReference>
<dbReference type="Gene3D" id="3.30.300.30">
    <property type="match status" value="1"/>
</dbReference>
<comment type="catalytic activity">
    <reaction evidence="6">
        <text>octanoate + ATP + CoA = octanoyl-CoA + AMP + diphosphate</text>
        <dbReference type="Rhea" id="RHEA:33631"/>
        <dbReference type="ChEBI" id="CHEBI:25646"/>
        <dbReference type="ChEBI" id="CHEBI:30616"/>
        <dbReference type="ChEBI" id="CHEBI:33019"/>
        <dbReference type="ChEBI" id="CHEBI:57287"/>
        <dbReference type="ChEBI" id="CHEBI:57386"/>
        <dbReference type="ChEBI" id="CHEBI:456215"/>
    </reaction>
</comment>
<name>A0AAD8EIM2_DIPPU</name>
<feature type="domain" description="AMP-dependent synthetase/ligase" evidence="8">
    <location>
        <begin position="30"/>
        <end position="419"/>
    </location>
</feature>
<dbReference type="InterPro" id="IPR000873">
    <property type="entry name" value="AMP-dep_synth/lig_dom"/>
</dbReference>
<comment type="caution">
    <text evidence="10">The sequence shown here is derived from an EMBL/GenBank/DDBJ whole genome shotgun (WGS) entry which is preliminary data.</text>
</comment>
<comment type="function">
    <text evidence="3">Acyl-CoA synthases catalyze the initial reaction in fatty acid metabolism, by forming a thioester with CoA. Has some preference toward medium-chain substrates. Plays a role in adipocyte differentiation.</text>
</comment>
<reference evidence="10" key="2">
    <citation type="submission" date="2023-05" db="EMBL/GenBank/DDBJ databases">
        <authorList>
            <person name="Fouks B."/>
        </authorList>
    </citation>
    <scope>NUCLEOTIDE SEQUENCE</scope>
    <source>
        <strain evidence="10">Stay&amp;Tobe</strain>
        <tissue evidence="10">Testes</tissue>
    </source>
</reference>
<dbReference type="Pfam" id="PF13193">
    <property type="entry name" value="AMP-binding_C"/>
    <property type="match status" value="1"/>
</dbReference>
<evidence type="ECO:0000259" key="9">
    <source>
        <dbReference type="Pfam" id="PF13193"/>
    </source>
</evidence>
<keyword evidence="11" id="KW-1185">Reference proteome</keyword>
<proteinExistence type="inferred from homology"/>
<evidence type="ECO:0000259" key="8">
    <source>
        <dbReference type="Pfam" id="PF00501"/>
    </source>
</evidence>
<dbReference type="Proteomes" id="UP001233999">
    <property type="component" value="Unassembled WGS sequence"/>
</dbReference>
<feature type="non-terminal residue" evidence="10">
    <location>
        <position position="1"/>
    </location>
</feature>
<dbReference type="Gene3D" id="3.40.50.12780">
    <property type="entry name" value="N-terminal domain of ligase-like"/>
    <property type="match status" value="1"/>
</dbReference>
<evidence type="ECO:0000313" key="10">
    <source>
        <dbReference type="EMBL" id="KAJ9590937.1"/>
    </source>
</evidence>
<evidence type="ECO:0000256" key="7">
    <source>
        <dbReference type="ARBA" id="ARBA00048277"/>
    </source>
</evidence>
<dbReference type="PANTHER" id="PTHR43201">
    <property type="entry name" value="ACYL-COA SYNTHETASE"/>
    <property type="match status" value="1"/>
</dbReference>
<accession>A0AAD8EIM2</accession>
<dbReference type="InterPro" id="IPR025110">
    <property type="entry name" value="AMP-bd_C"/>
</dbReference>
<dbReference type="GO" id="GO:0006631">
    <property type="term" value="P:fatty acid metabolic process"/>
    <property type="evidence" value="ECO:0007669"/>
    <property type="project" value="TreeGrafter"/>
</dbReference>
<comment type="catalytic activity">
    <reaction evidence="7">
        <text>a medium-chain fatty acid + ATP + CoA = a medium-chain fatty acyl-CoA + AMP + diphosphate</text>
        <dbReference type="Rhea" id="RHEA:48340"/>
        <dbReference type="ChEBI" id="CHEBI:30616"/>
        <dbReference type="ChEBI" id="CHEBI:33019"/>
        <dbReference type="ChEBI" id="CHEBI:57287"/>
        <dbReference type="ChEBI" id="CHEBI:59558"/>
        <dbReference type="ChEBI" id="CHEBI:90546"/>
        <dbReference type="ChEBI" id="CHEBI:456215"/>
        <dbReference type="EC" id="6.2.1.2"/>
    </reaction>
</comment>
<dbReference type="AlphaFoldDB" id="A0AAD8EIM2"/>
<dbReference type="PROSITE" id="PS00455">
    <property type="entry name" value="AMP_BINDING"/>
    <property type="match status" value="1"/>
</dbReference>
<dbReference type="InterPro" id="IPR020845">
    <property type="entry name" value="AMP-binding_CS"/>
</dbReference>
<evidence type="ECO:0000313" key="11">
    <source>
        <dbReference type="Proteomes" id="UP001233999"/>
    </source>
</evidence>
<dbReference type="EC" id="6.2.1.2" evidence="4"/>
<dbReference type="InterPro" id="IPR042099">
    <property type="entry name" value="ANL_N_sf"/>
</dbReference>
<dbReference type="EMBL" id="JASPKZ010004177">
    <property type="protein sequence ID" value="KAJ9590937.1"/>
    <property type="molecule type" value="Genomic_DNA"/>
</dbReference>
<gene>
    <name evidence="10" type="ORF">L9F63_016035</name>
</gene>